<protein>
    <submittedName>
        <fullName evidence="2">Uncharacterized protein</fullName>
    </submittedName>
</protein>
<evidence type="ECO:0000313" key="3">
    <source>
        <dbReference type="Proteomes" id="UP000265520"/>
    </source>
</evidence>
<feature type="non-terminal residue" evidence="2">
    <location>
        <position position="1"/>
    </location>
</feature>
<dbReference type="AlphaFoldDB" id="A0A392T0B4"/>
<accession>A0A392T0B4</accession>
<feature type="region of interest" description="Disordered" evidence="1">
    <location>
        <begin position="1"/>
        <end position="45"/>
    </location>
</feature>
<organism evidence="2 3">
    <name type="scientific">Trifolium medium</name>
    <dbReference type="NCBI Taxonomy" id="97028"/>
    <lineage>
        <taxon>Eukaryota</taxon>
        <taxon>Viridiplantae</taxon>
        <taxon>Streptophyta</taxon>
        <taxon>Embryophyta</taxon>
        <taxon>Tracheophyta</taxon>
        <taxon>Spermatophyta</taxon>
        <taxon>Magnoliopsida</taxon>
        <taxon>eudicotyledons</taxon>
        <taxon>Gunneridae</taxon>
        <taxon>Pentapetalae</taxon>
        <taxon>rosids</taxon>
        <taxon>fabids</taxon>
        <taxon>Fabales</taxon>
        <taxon>Fabaceae</taxon>
        <taxon>Papilionoideae</taxon>
        <taxon>50 kb inversion clade</taxon>
        <taxon>NPAAA clade</taxon>
        <taxon>Hologalegina</taxon>
        <taxon>IRL clade</taxon>
        <taxon>Trifolieae</taxon>
        <taxon>Trifolium</taxon>
    </lineage>
</organism>
<feature type="compositionally biased region" description="Polar residues" evidence="1">
    <location>
        <begin position="31"/>
        <end position="45"/>
    </location>
</feature>
<comment type="caution">
    <text evidence="2">The sequence shown here is derived from an EMBL/GenBank/DDBJ whole genome shotgun (WGS) entry which is preliminary data.</text>
</comment>
<proteinExistence type="predicted"/>
<dbReference type="EMBL" id="LXQA010481549">
    <property type="protein sequence ID" value="MCI54573.1"/>
    <property type="molecule type" value="Genomic_DNA"/>
</dbReference>
<reference evidence="2 3" key="1">
    <citation type="journal article" date="2018" name="Front. Plant Sci.">
        <title>Red Clover (Trifolium pratense) and Zigzag Clover (T. medium) - A Picture of Genomic Similarities and Differences.</title>
        <authorList>
            <person name="Dluhosova J."/>
            <person name="Istvanek J."/>
            <person name="Nedelnik J."/>
            <person name="Repkova J."/>
        </authorList>
    </citation>
    <scope>NUCLEOTIDE SEQUENCE [LARGE SCALE GENOMIC DNA]</scope>
    <source>
        <strain evidence="3">cv. 10/8</strain>
        <tissue evidence="2">Leaf</tissue>
    </source>
</reference>
<evidence type="ECO:0000256" key="1">
    <source>
        <dbReference type="SAM" id="MobiDB-lite"/>
    </source>
</evidence>
<name>A0A392T0B4_9FABA</name>
<sequence>QIQVRQEGPTALKPYPSSDGSDGETLVNLVPQGTNHGTKTMNKCL</sequence>
<evidence type="ECO:0000313" key="2">
    <source>
        <dbReference type="EMBL" id="MCI54573.1"/>
    </source>
</evidence>
<keyword evidence="3" id="KW-1185">Reference proteome</keyword>
<dbReference type="Proteomes" id="UP000265520">
    <property type="component" value="Unassembled WGS sequence"/>
</dbReference>